<protein>
    <submittedName>
        <fullName evidence="2">Uncharacterized protein</fullName>
    </submittedName>
</protein>
<dbReference type="STRING" id="767519.SAMN05216559_1271"/>
<feature type="transmembrane region" description="Helical" evidence="1">
    <location>
        <begin position="198"/>
        <end position="216"/>
    </location>
</feature>
<reference evidence="2 3" key="1">
    <citation type="submission" date="2016-10" db="EMBL/GenBank/DDBJ databases">
        <authorList>
            <person name="de Groot N.N."/>
        </authorList>
    </citation>
    <scope>NUCLEOTIDE SEQUENCE [LARGE SCALE GENOMIC DNA]</scope>
    <source>
        <strain evidence="2 3">CGMCC 1.10457</strain>
    </source>
</reference>
<accession>A0A1I6KQ05</accession>
<dbReference type="EMBL" id="FOZK01000001">
    <property type="protein sequence ID" value="SFR93325.1"/>
    <property type="molecule type" value="Genomic_DNA"/>
</dbReference>
<feature type="transmembrane region" description="Helical" evidence="1">
    <location>
        <begin position="17"/>
        <end position="39"/>
    </location>
</feature>
<dbReference type="AlphaFoldDB" id="A0A1I6KQ05"/>
<gene>
    <name evidence="2" type="ORF">SAMN05216559_1271</name>
</gene>
<evidence type="ECO:0000313" key="3">
    <source>
        <dbReference type="Proteomes" id="UP000199062"/>
    </source>
</evidence>
<keyword evidence="1" id="KW-1133">Transmembrane helix</keyword>
<dbReference type="Proteomes" id="UP000199062">
    <property type="component" value="Unassembled WGS sequence"/>
</dbReference>
<dbReference type="RefSeq" id="WP_143117645.1">
    <property type="nucleotide sequence ID" value="NZ_FOZK01000001.1"/>
</dbReference>
<keyword evidence="1" id="KW-0812">Transmembrane</keyword>
<keyword evidence="1" id="KW-0472">Membrane</keyword>
<evidence type="ECO:0000256" key="1">
    <source>
        <dbReference type="SAM" id="Phobius"/>
    </source>
</evidence>
<evidence type="ECO:0000313" key="2">
    <source>
        <dbReference type="EMBL" id="SFR93325.1"/>
    </source>
</evidence>
<sequence length="226" mass="24650">MVDVIGHGWSPAPRTRAVGSIVLGTLLLLSPAYLGLLGIGHTGYHYETATVTAVDGDLRFEGRGVSWARIEGIDCATTVETGRLCALERRLIDESVTVERAPFERTADPYAEHGGRLYRRTSDGDRMGLEPVSPETVLDHLAVSEDRVSPLGRLALWRGSLTTTVPIAEAGRIVETSDGYVVIYEHHTTSDPILDDPLFVAIVTIGAVYGGFRLLWPGILRWETLN</sequence>
<organism evidence="2 3">
    <name type="scientific">Halomicrobium zhouii</name>
    <dbReference type="NCBI Taxonomy" id="767519"/>
    <lineage>
        <taxon>Archaea</taxon>
        <taxon>Methanobacteriati</taxon>
        <taxon>Methanobacteriota</taxon>
        <taxon>Stenosarchaea group</taxon>
        <taxon>Halobacteria</taxon>
        <taxon>Halobacteriales</taxon>
        <taxon>Haloarculaceae</taxon>
        <taxon>Halomicrobium</taxon>
    </lineage>
</organism>
<name>A0A1I6KQ05_9EURY</name>
<proteinExistence type="predicted"/>
<keyword evidence="3" id="KW-1185">Reference proteome</keyword>